<gene>
    <name evidence="1" type="ORF">MENT_LOCUS48042</name>
</gene>
<name>A0A6V7X746_MELEN</name>
<evidence type="ECO:0000313" key="2">
    <source>
        <dbReference type="Proteomes" id="UP000580250"/>
    </source>
</evidence>
<evidence type="ECO:0000313" key="1">
    <source>
        <dbReference type="EMBL" id="CAD2194982.1"/>
    </source>
</evidence>
<organism evidence="1 2">
    <name type="scientific">Meloidogyne enterolobii</name>
    <name type="common">Root-knot nematode worm</name>
    <name type="synonym">Meloidogyne mayaguensis</name>
    <dbReference type="NCBI Taxonomy" id="390850"/>
    <lineage>
        <taxon>Eukaryota</taxon>
        <taxon>Metazoa</taxon>
        <taxon>Ecdysozoa</taxon>
        <taxon>Nematoda</taxon>
        <taxon>Chromadorea</taxon>
        <taxon>Rhabditida</taxon>
        <taxon>Tylenchina</taxon>
        <taxon>Tylenchomorpha</taxon>
        <taxon>Tylenchoidea</taxon>
        <taxon>Meloidogynidae</taxon>
        <taxon>Meloidogyninae</taxon>
        <taxon>Meloidogyne</taxon>
    </lineage>
</organism>
<sequence length="55" mass="6440">MDKNKEGQKKIFLSKQRTCKENVAYCQFHPKSSQNGKMYPKLLVSKQMVIKQSSF</sequence>
<protein>
    <submittedName>
        <fullName evidence="1">Uncharacterized protein</fullName>
    </submittedName>
</protein>
<dbReference type="Proteomes" id="UP000580250">
    <property type="component" value="Unassembled WGS sequence"/>
</dbReference>
<reference evidence="1 2" key="1">
    <citation type="submission" date="2020-08" db="EMBL/GenBank/DDBJ databases">
        <authorList>
            <person name="Koutsovoulos G."/>
            <person name="Danchin GJ E."/>
        </authorList>
    </citation>
    <scope>NUCLEOTIDE SEQUENCE [LARGE SCALE GENOMIC DNA]</scope>
</reference>
<proteinExistence type="predicted"/>
<dbReference type="EMBL" id="CAJEWN010001166">
    <property type="protein sequence ID" value="CAD2194982.1"/>
    <property type="molecule type" value="Genomic_DNA"/>
</dbReference>
<accession>A0A6V7X746</accession>
<comment type="caution">
    <text evidence="1">The sequence shown here is derived from an EMBL/GenBank/DDBJ whole genome shotgun (WGS) entry which is preliminary data.</text>
</comment>
<dbReference type="AlphaFoldDB" id="A0A6V7X746"/>